<dbReference type="GO" id="GO:0080120">
    <property type="term" value="P:CAAX-box protein maturation"/>
    <property type="evidence" value="ECO:0007669"/>
    <property type="project" value="UniProtKB-ARBA"/>
</dbReference>
<dbReference type="EMBL" id="CP158357">
    <property type="protein sequence ID" value="XBX79932.1"/>
    <property type="molecule type" value="Genomic_DNA"/>
</dbReference>
<keyword evidence="1" id="KW-0812">Transmembrane</keyword>
<dbReference type="AlphaFoldDB" id="A0AAU7W0D3"/>
<proteinExistence type="predicted"/>
<keyword evidence="1" id="KW-1133">Transmembrane helix</keyword>
<feature type="transmembrane region" description="Helical" evidence="1">
    <location>
        <begin position="163"/>
        <end position="183"/>
    </location>
</feature>
<reference evidence="3" key="1">
    <citation type="submission" date="2024-06" db="EMBL/GenBank/DDBJ databases">
        <title>Draft genome sequence of Microbacterium sp. strain A8/3-1, isolated from Oxytropis tragacanthoides Fisch. ex DC. Root nodules in the Altai region of Russia.</title>
        <authorList>
            <person name="Sazanova A."/>
            <person name="Guro P."/>
            <person name="Kuznetsova I."/>
            <person name="Belimov A."/>
            <person name="Safronova V."/>
        </authorList>
    </citation>
    <scope>NUCLEOTIDE SEQUENCE</scope>
    <source>
        <strain evidence="3">A8/3-1</strain>
    </source>
</reference>
<keyword evidence="3" id="KW-0645">Protease</keyword>
<feature type="transmembrane region" description="Helical" evidence="1">
    <location>
        <begin position="38"/>
        <end position="56"/>
    </location>
</feature>
<dbReference type="RefSeq" id="WP_350352840.1">
    <property type="nucleotide sequence ID" value="NZ_CP158357.1"/>
</dbReference>
<dbReference type="Pfam" id="PF02517">
    <property type="entry name" value="Rce1-like"/>
    <property type="match status" value="1"/>
</dbReference>
<gene>
    <name evidence="3" type="ORF">ABS642_07575</name>
</gene>
<feature type="transmembrane region" description="Helical" evidence="1">
    <location>
        <begin position="98"/>
        <end position="121"/>
    </location>
</feature>
<keyword evidence="3" id="KW-0378">Hydrolase</keyword>
<dbReference type="GO" id="GO:0004175">
    <property type="term" value="F:endopeptidase activity"/>
    <property type="evidence" value="ECO:0007669"/>
    <property type="project" value="UniProtKB-ARBA"/>
</dbReference>
<feature type="domain" description="CAAX prenyl protease 2/Lysostaphin resistance protein A-like" evidence="2">
    <location>
        <begin position="142"/>
        <end position="231"/>
    </location>
</feature>
<name>A0AAU7W0D3_9MICO</name>
<feature type="transmembrane region" description="Helical" evidence="1">
    <location>
        <begin position="12"/>
        <end position="32"/>
    </location>
</feature>
<feature type="transmembrane region" description="Helical" evidence="1">
    <location>
        <begin position="204"/>
        <end position="229"/>
    </location>
</feature>
<keyword evidence="1" id="KW-0472">Membrane</keyword>
<dbReference type="GO" id="GO:0006508">
    <property type="term" value="P:proteolysis"/>
    <property type="evidence" value="ECO:0007669"/>
    <property type="project" value="UniProtKB-KW"/>
</dbReference>
<sequence length="255" mass="27848">MADVVWWHSRRRVVICVATSVVLAAAIAVLVVANQDRAAGVVTWLLVLTLLMQLRPVFYARLRRGREILRVGTVVLFFIPIVSIGVDDPPAPIDSILLSLTFGVVAGVLLLGFHIFDLRVLLDREIIAMQPRMSLAGALSRVAYVAVVIPLEELFYRRLLLAALLPIVGTVPAVLIAIASFVYGDWSGSWGPNSRVKRLIAEACLAAATALIYLATGSIWGAILAHAIYNSSQFILPIRNLLVHRRVPYVPEVTA</sequence>
<feature type="transmembrane region" description="Helical" evidence="1">
    <location>
        <begin position="68"/>
        <end position="86"/>
    </location>
</feature>
<accession>A0AAU7W0D3</accession>
<evidence type="ECO:0000256" key="1">
    <source>
        <dbReference type="SAM" id="Phobius"/>
    </source>
</evidence>
<evidence type="ECO:0000259" key="2">
    <source>
        <dbReference type="Pfam" id="PF02517"/>
    </source>
</evidence>
<organism evidence="3">
    <name type="scientific">Microbacterium sp. A8/3-1</name>
    <dbReference type="NCBI Taxonomy" id="3160749"/>
    <lineage>
        <taxon>Bacteria</taxon>
        <taxon>Bacillati</taxon>
        <taxon>Actinomycetota</taxon>
        <taxon>Actinomycetes</taxon>
        <taxon>Micrococcales</taxon>
        <taxon>Microbacteriaceae</taxon>
        <taxon>Microbacterium</taxon>
    </lineage>
</organism>
<protein>
    <submittedName>
        <fullName evidence="3">CPBP family glutamic-type intramembrane protease</fullName>
    </submittedName>
</protein>
<evidence type="ECO:0000313" key="3">
    <source>
        <dbReference type="EMBL" id="XBX79932.1"/>
    </source>
</evidence>
<dbReference type="InterPro" id="IPR003675">
    <property type="entry name" value="Rce1/LyrA-like_dom"/>
</dbReference>